<name>C7PWI1_CATAD</name>
<dbReference type="InterPro" id="IPR031325">
    <property type="entry name" value="RHS_repeat"/>
</dbReference>
<organism evidence="3 4">
    <name type="scientific">Catenulispora acidiphila (strain DSM 44928 / JCM 14897 / NBRC 102108 / NRRL B-24433 / ID139908)</name>
    <dbReference type="NCBI Taxonomy" id="479433"/>
    <lineage>
        <taxon>Bacteria</taxon>
        <taxon>Bacillati</taxon>
        <taxon>Actinomycetota</taxon>
        <taxon>Actinomycetes</taxon>
        <taxon>Catenulisporales</taxon>
        <taxon>Catenulisporaceae</taxon>
        <taxon>Catenulispora</taxon>
    </lineage>
</organism>
<evidence type="ECO:0000313" key="4">
    <source>
        <dbReference type="Proteomes" id="UP000000851"/>
    </source>
</evidence>
<dbReference type="InterPro" id="IPR050708">
    <property type="entry name" value="T6SS_VgrG/RHS"/>
</dbReference>
<dbReference type="RefSeq" id="WP_015794990.1">
    <property type="nucleotide sequence ID" value="NC_013131.1"/>
</dbReference>
<feature type="signal peptide" evidence="2">
    <location>
        <begin position="1"/>
        <end position="35"/>
    </location>
</feature>
<keyword evidence="4" id="KW-1185">Reference proteome</keyword>
<accession>C7PWI1</accession>
<dbReference type="PANTHER" id="PTHR32305">
    <property type="match status" value="1"/>
</dbReference>
<feature type="region of interest" description="Disordered" evidence="1">
    <location>
        <begin position="822"/>
        <end position="844"/>
    </location>
</feature>
<dbReference type="STRING" id="479433.Caci_6407"/>
<keyword evidence="2" id="KW-0732">Signal</keyword>
<dbReference type="PANTHER" id="PTHR32305:SF17">
    <property type="entry name" value="TRNA NUCLEASE WAPA"/>
    <property type="match status" value="1"/>
</dbReference>
<feature type="compositionally biased region" description="Low complexity" evidence="1">
    <location>
        <begin position="1056"/>
        <end position="1074"/>
    </location>
</feature>
<dbReference type="InterPro" id="IPR022385">
    <property type="entry name" value="Rhs_assc_core"/>
</dbReference>
<dbReference type="InParanoid" id="C7PWI1"/>
<evidence type="ECO:0000256" key="2">
    <source>
        <dbReference type="SAM" id="SignalP"/>
    </source>
</evidence>
<protein>
    <submittedName>
        <fullName evidence="3">YD repeat protein</fullName>
    </submittedName>
</protein>
<proteinExistence type="predicted"/>
<feature type="chain" id="PRO_5039283755" evidence="2">
    <location>
        <begin position="36"/>
        <end position="2194"/>
    </location>
</feature>
<dbReference type="HOGENOM" id="CLU_000662_1_0_11"/>
<sequence precursor="true">MAGTKRAGRAQKRVRHRIRAAGLTAAVLVAQLALGGGGAVAQAAASGGHGGVNVAAPTRDKPASVQLVTPHAVAPKAMAKAPAPATAWPAAGSAEARLAAPAFGNQNANTHFAVAEAPMAQAGALPVWVGSAAPGGAAPDAQVRLYSRDAATAAGVPGLLLSVARSDGAAAAKTTAAATTATVPARVAVDYTGFADAYGGGWSNRLKLVAMPDCALTTPQLPACRTTTPLASVDDTAAHRVTASVPLAAGAQVLALTSTSSDSGGTYTATSLQTTGSWTAGGSSGAFDYSYPMAVPNVPGGLSPAVSLSYDSQSVDGRTSATNSQASWAGDGWDYSPGFIERSFASCADNPAGATKTGDTCWSANDTYTMSLGGRSTQLVDDPVKGWHGQDDAGDRVQLLTGAVNGDHAGQYWVVTEPSGTQYYFGQNRLKGWAGSDATTASTFTEPVYFPSTPPDSDPDAACYNATFSSSWCTLAYRWSLDYVVDTHKDAIAYFYNQETNHYSPDNGSKATAGSLYTRAGTLTKALYGFRDGQVYSASPQPAAEVLFGENGRCDTAATGCATSTLSSTTAGNWPDVPFDQQCASDTACSTISPTFWTENELTSVQTKILVGTGYQNVDLWQPEYAFPATGDSTPRALWLSSITHTGQDTLGGLPGGATPTAPPLPPTVFTGLRLANRVHVTDGYEPITRYRMTGVTSESGAVVSVDYQGASCTGGTPAVDANTTLCYPQYWTPPLASTPILDWFNKYVVHDVSTTDPAGGAQPLYVQYAYGNGAWHFDDNPLTQAKYRTWDMWRGTATVTADTGQASDSSPISETVAGYMQGMDQDPNSSGGKTSASVKDSRGEVVTDSDWLVGQQREKIVRNGVNGPAISDDITDMWAQRTASQSRPGTGLDAVVAYQVAMAATRGYAPTSTGGTRATESDYTYDGYGRVTAVSSLGDTSTGADDSCTRTAYAQDTSRWLLDLPSRVSTLNVACTATPSYPANLVTDTQNLYDLSATVGTANGSGDITTSQKADTVAASGVPHYATQATTTVDEYGRPTSSTDGLGRVTTTSYTPATGAAPTSVTTTAPTPAGQTSAFTTTKTYDPARGLQLTATDAAGHKGYQTYDPLGRLTASWAAQTNATPTTTLPNAKFTYQVSNGTTPSVVTTSLLNDAGTGYQASETLYDSLMRQRETQSPTPDGNRVVADTTYDSHGRKLLTTDGYYATGAVGPALVKAAQGTILTQNGFAYDGADRQLKDITYYAASEKWENDTTYNGVDETTSTPPGGAGGDTAASTYTDALGHTVKVVQYNGSSSTDPVATTTSYGYTRDGKTASVADTSGDTWTYGYNLLGEQVSQSDPDTAGSTFTYDAAGQQITATDARGKQVTTAYDALGRKTATYDTTGGATPAAGNKTASWTYDTLAKGYPTSSTTYDNGSAYISTVLGYTTLGQSKGTAVVIPAAEGKLAGTYVQQFTYTAAGRNATTTDSADGGLPAETISTQYDALGQPYSLTGTNTTYVADLTTDQFGKPSIFTFGASSNSAYLDLTYDPMTGRLATAATVATINSSSRTVDDTTYGYNQATGNVTSVSDLQNETGVQVTDTQCFGYDGLQRLTAAWTATDRCAATPKAGSSATVGGPNPYWQTFGYDALGDRVSEVDHNTAGVTAEDVSTGYAYPAAGAGATRPNALSSTTTTGPTGSVSAQFGYDQAGDTVSITDPVHGDHTLAWSDSGKLQSDTTAGGTSGYVYDADGNLLIRHDPGTGTLFLGDEQITGTSTAVSQAVRYYSIGGQTVAARTATAGGATQDVQYLMPDRQGTDVLALDSVTQAVTRREFTPYGGGRGPAPAAWPGGDRGYVGGAPDPTTGIETLGARQYDPVTGRFLSTDPILEANDPSQMGGYSYAADNPVTDSDPTGKRVEDPGTGCNGDAATVQQCIAGMPRMQKSSTDTHTPGTTTTDHGGSTNGGSDGASDPGSCSNQSCYLDYVNPSYAAAESAARAAMLSAEAAADLAREQAAAAAAAAAAKAKHHCGLNPFSWGTCLSDVAGASAGAVSTASRDVLNPDCPSGAGHITCENQNWDFEGSGAWFKKEFLSRDGWEGHGEWFEGVSAKFGFTSVVAYAGAMAGVETGEGDLGPAGIGAAASYASTATAGMAALSFALAGKPEETNKALGSFAIGVGGGPAGGIAIVVQRFGIPEVVGEAGESVVHLAWHLIP</sequence>
<dbReference type="KEGG" id="cai:Caci_6407"/>
<dbReference type="NCBIfam" id="TIGR01643">
    <property type="entry name" value="YD_repeat_2x"/>
    <property type="match status" value="2"/>
</dbReference>
<evidence type="ECO:0000313" key="3">
    <source>
        <dbReference type="EMBL" id="ACU75261.1"/>
    </source>
</evidence>
<feature type="region of interest" description="Disordered" evidence="1">
    <location>
        <begin position="1870"/>
        <end position="1909"/>
    </location>
</feature>
<feature type="region of interest" description="Disordered" evidence="1">
    <location>
        <begin position="1922"/>
        <end position="1952"/>
    </location>
</feature>
<dbReference type="Gene3D" id="2.180.10.10">
    <property type="entry name" value="RHS repeat-associated core"/>
    <property type="match status" value="2"/>
</dbReference>
<evidence type="ECO:0000256" key="1">
    <source>
        <dbReference type="SAM" id="MobiDB-lite"/>
    </source>
</evidence>
<dbReference type="InterPro" id="IPR006530">
    <property type="entry name" value="YD"/>
</dbReference>
<dbReference type="Proteomes" id="UP000000851">
    <property type="component" value="Chromosome"/>
</dbReference>
<feature type="compositionally biased region" description="Polar residues" evidence="1">
    <location>
        <begin position="827"/>
        <end position="839"/>
    </location>
</feature>
<reference evidence="3 4" key="1">
    <citation type="journal article" date="2009" name="Stand. Genomic Sci.">
        <title>Complete genome sequence of Catenulispora acidiphila type strain (ID 139908).</title>
        <authorList>
            <person name="Copeland A."/>
            <person name="Lapidus A."/>
            <person name="Glavina Del Rio T."/>
            <person name="Nolan M."/>
            <person name="Lucas S."/>
            <person name="Chen F."/>
            <person name="Tice H."/>
            <person name="Cheng J.F."/>
            <person name="Bruce D."/>
            <person name="Goodwin L."/>
            <person name="Pitluck S."/>
            <person name="Mikhailova N."/>
            <person name="Pati A."/>
            <person name="Ivanova N."/>
            <person name="Mavromatis K."/>
            <person name="Chen A."/>
            <person name="Palaniappan K."/>
            <person name="Chain P."/>
            <person name="Land M."/>
            <person name="Hauser L."/>
            <person name="Chang Y.J."/>
            <person name="Jeffries C.D."/>
            <person name="Chertkov O."/>
            <person name="Brettin T."/>
            <person name="Detter J.C."/>
            <person name="Han C."/>
            <person name="Ali Z."/>
            <person name="Tindall B.J."/>
            <person name="Goker M."/>
            <person name="Bristow J."/>
            <person name="Eisen J.A."/>
            <person name="Markowitz V."/>
            <person name="Hugenholtz P."/>
            <person name="Kyrpides N.C."/>
            <person name="Klenk H.P."/>
        </authorList>
    </citation>
    <scope>NUCLEOTIDE SEQUENCE [LARGE SCALE GENOMIC DNA]</scope>
    <source>
        <strain evidence="4">DSM 44928 / JCM 14897 / NBRC 102108 / NRRL B-24433 / ID139908</strain>
    </source>
</reference>
<dbReference type="eggNOG" id="COG3209">
    <property type="taxonomic scope" value="Bacteria"/>
</dbReference>
<feature type="region of interest" description="Disordered" evidence="1">
    <location>
        <begin position="1036"/>
        <end position="1079"/>
    </location>
</feature>
<dbReference type="OrthoDB" id="291011at2"/>
<dbReference type="EMBL" id="CP001700">
    <property type="protein sequence ID" value="ACU75261.1"/>
    <property type="molecule type" value="Genomic_DNA"/>
</dbReference>
<feature type="compositionally biased region" description="Low complexity" evidence="1">
    <location>
        <begin position="1925"/>
        <end position="1941"/>
    </location>
</feature>
<dbReference type="NCBIfam" id="TIGR03696">
    <property type="entry name" value="Rhs_assc_core"/>
    <property type="match status" value="1"/>
</dbReference>
<gene>
    <name evidence="3" type="ordered locus">Caci_6407</name>
</gene>
<feature type="compositionally biased region" description="Polar residues" evidence="1">
    <location>
        <begin position="1036"/>
        <end position="1055"/>
    </location>
</feature>
<dbReference type="Pfam" id="PF05593">
    <property type="entry name" value="RHS_repeat"/>
    <property type="match status" value="1"/>
</dbReference>